<dbReference type="InterPro" id="IPR011010">
    <property type="entry name" value="DNA_brk_join_enz"/>
</dbReference>
<accession>A0A382KRU5</accession>
<reference evidence="4" key="1">
    <citation type="submission" date="2018-05" db="EMBL/GenBank/DDBJ databases">
        <authorList>
            <person name="Lanie J.A."/>
            <person name="Ng W.-L."/>
            <person name="Kazmierczak K.M."/>
            <person name="Andrzejewski T.M."/>
            <person name="Davidsen T.M."/>
            <person name="Wayne K.J."/>
            <person name="Tettelin H."/>
            <person name="Glass J.I."/>
            <person name="Rusch D."/>
            <person name="Podicherti R."/>
            <person name="Tsui H.-C.T."/>
            <person name="Winkler M.E."/>
        </authorList>
    </citation>
    <scope>NUCLEOTIDE SEQUENCE</scope>
</reference>
<dbReference type="InterPro" id="IPR050090">
    <property type="entry name" value="Tyrosine_recombinase_XerCD"/>
</dbReference>
<protein>
    <recommendedName>
        <fullName evidence="3">Tyr recombinase domain-containing protein</fullName>
    </recommendedName>
</protein>
<gene>
    <name evidence="4" type="ORF">METZ01_LOCUS279057</name>
</gene>
<keyword evidence="2" id="KW-0233">DNA recombination</keyword>
<keyword evidence="1" id="KW-0238">DNA-binding</keyword>
<evidence type="ECO:0000256" key="1">
    <source>
        <dbReference type="ARBA" id="ARBA00023125"/>
    </source>
</evidence>
<dbReference type="GO" id="GO:0003677">
    <property type="term" value="F:DNA binding"/>
    <property type="evidence" value="ECO:0007669"/>
    <property type="project" value="UniProtKB-KW"/>
</dbReference>
<evidence type="ECO:0000256" key="2">
    <source>
        <dbReference type="ARBA" id="ARBA00023172"/>
    </source>
</evidence>
<dbReference type="SUPFAM" id="SSF56349">
    <property type="entry name" value="DNA breaking-rejoining enzymes"/>
    <property type="match status" value="1"/>
</dbReference>
<dbReference type="InterPro" id="IPR002104">
    <property type="entry name" value="Integrase_catalytic"/>
</dbReference>
<dbReference type="PANTHER" id="PTHR30349:SF41">
    <property type="entry name" value="INTEGRASE_RECOMBINASE PROTEIN MJ0367-RELATED"/>
    <property type="match status" value="1"/>
</dbReference>
<dbReference type="InterPro" id="IPR010998">
    <property type="entry name" value="Integrase_recombinase_N"/>
</dbReference>
<evidence type="ECO:0000313" key="4">
    <source>
        <dbReference type="EMBL" id="SVC26203.1"/>
    </source>
</evidence>
<dbReference type="Pfam" id="PF00589">
    <property type="entry name" value="Phage_integrase"/>
    <property type="match status" value="1"/>
</dbReference>
<dbReference type="PANTHER" id="PTHR30349">
    <property type="entry name" value="PHAGE INTEGRASE-RELATED"/>
    <property type="match status" value="1"/>
</dbReference>
<dbReference type="Gene3D" id="1.10.443.10">
    <property type="entry name" value="Intergrase catalytic core"/>
    <property type="match status" value="1"/>
</dbReference>
<organism evidence="4">
    <name type="scientific">marine metagenome</name>
    <dbReference type="NCBI Taxonomy" id="408172"/>
    <lineage>
        <taxon>unclassified sequences</taxon>
        <taxon>metagenomes</taxon>
        <taxon>ecological metagenomes</taxon>
    </lineage>
</organism>
<dbReference type="PROSITE" id="PS51898">
    <property type="entry name" value="TYR_RECOMBINASE"/>
    <property type="match status" value="1"/>
</dbReference>
<feature type="non-terminal residue" evidence="4">
    <location>
        <position position="343"/>
    </location>
</feature>
<dbReference type="GO" id="GO:0006310">
    <property type="term" value="P:DNA recombination"/>
    <property type="evidence" value="ECO:0007669"/>
    <property type="project" value="UniProtKB-KW"/>
</dbReference>
<sequence length="343" mass="38647">MATRKRRSNGEGTIFFDKSRGRWIALISLPDGRRKKASALTQKEARLKLVEMLADLENHGAVFDQRSRFQELSSLWRAKVVEAKIMAPKTREMKRWALDRLDSLLGDVKLVDLNAERIEGALEVMAAEGLSRESLNKIKSVLNQLCVLGERRGLLRRNPVSIVELPGNLPERKQRRSLTVDQATTLLEASSGDRLHALWATMLMLGLRPGEATALQWDAVDLDNLVLHVRKNLRKVDTVFELSDELKTKRSRRSLDIPPPLVEALRSHRDYQDLERMQAGPAWSTDWDGLVFTSLTGTPLDLSNVRRDFGKLTETAGLGHWSPNELRHTAVSILSATGVPLEQ</sequence>
<dbReference type="Gene3D" id="1.10.150.130">
    <property type="match status" value="1"/>
</dbReference>
<dbReference type="GO" id="GO:0015074">
    <property type="term" value="P:DNA integration"/>
    <property type="evidence" value="ECO:0007669"/>
    <property type="project" value="InterPro"/>
</dbReference>
<proteinExistence type="predicted"/>
<dbReference type="AlphaFoldDB" id="A0A382KRU5"/>
<feature type="domain" description="Tyr recombinase" evidence="3">
    <location>
        <begin position="173"/>
        <end position="343"/>
    </location>
</feature>
<dbReference type="EMBL" id="UINC01081915">
    <property type="protein sequence ID" value="SVC26203.1"/>
    <property type="molecule type" value="Genomic_DNA"/>
</dbReference>
<dbReference type="InterPro" id="IPR013762">
    <property type="entry name" value="Integrase-like_cat_sf"/>
</dbReference>
<evidence type="ECO:0000259" key="3">
    <source>
        <dbReference type="PROSITE" id="PS51898"/>
    </source>
</evidence>
<name>A0A382KRU5_9ZZZZ</name>
<dbReference type="CDD" id="cd01189">
    <property type="entry name" value="INT_ICEBs1_C_like"/>
    <property type="match status" value="1"/>
</dbReference>